<proteinExistence type="predicted"/>
<dbReference type="PANTHER" id="PTHR33498:SF1">
    <property type="entry name" value="TRANSPOSASE FOR INSERTION SEQUENCE ELEMENT IS1557"/>
    <property type="match status" value="1"/>
</dbReference>
<comment type="caution">
    <text evidence="2">The sequence shown here is derived from an EMBL/GenBank/DDBJ whole genome shotgun (WGS) entry which is preliminary data.</text>
</comment>
<dbReference type="Proteomes" id="UP000439965">
    <property type="component" value="Unassembled WGS sequence"/>
</dbReference>
<evidence type="ECO:0000313" key="2">
    <source>
        <dbReference type="EMBL" id="MXS27276.1"/>
    </source>
</evidence>
<dbReference type="Pfam" id="PF01610">
    <property type="entry name" value="DDE_Tnp_ISL3"/>
    <property type="match status" value="1"/>
</dbReference>
<protein>
    <submittedName>
        <fullName evidence="2">ISL3 family transposase</fullName>
    </submittedName>
</protein>
<sequence>MKRFWKLLLTHAYDLDSSDYQYDRSFRRPMTQKAMVDELLSYDEQLTRAYETCQLLLYHFKHKDNQSFFDTINSLDQCLPQWFCKKLTFLNKYKLGIQYALKPRYSNGALERTNNKIKVIKRVAYGYRNFHNFRARIYLIQGLIFQVKQKPVKHSA</sequence>
<dbReference type="InterPro" id="IPR047951">
    <property type="entry name" value="Transpos_ISL3"/>
</dbReference>
<feature type="domain" description="Transposase IS204/IS1001/IS1096/IS1165 DDE" evidence="1">
    <location>
        <begin position="2"/>
        <end position="137"/>
    </location>
</feature>
<accession>A0A6I4XKJ6</accession>
<reference evidence="2 3" key="1">
    <citation type="submission" date="2019-04" db="EMBL/GenBank/DDBJ databases">
        <title>Step-wise assembly of the neonatal virome modulated by breast feeding.</title>
        <authorList>
            <person name="Liang G."/>
            <person name="Bushman F."/>
        </authorList>
    </citation>
    <scope>NUCLEOTIDE SEQUENCE [LARGE SCALE GENOMIC DNA]</scope>
    <source>
        <strain evidence="2 3">E3404</strain>
    </source>
</reference>
<dbReference type="AlphaFoldDB" id="A0A6I4XKJ6"/>
<name>A0A6I4XKJ6_ENTGA</name>
<evidence type="ECO:0000313" key="3">
    <source>
        <dbReference type="Proteomes" id="UP000439965"/>
    </source>
</evidence>
<gene>
    <name evidence="2" type="ORF">GTI89_14545</name>
</gene>
<dbReference type="EMBL" id="WVTI01000017">
    <property type="protein sequence ID" value="MXS27276.1"/>
    <property type="molecule type" value="Genomic_DNA"/>
</dbReference>
<dbReference type="InterPro" id="IPR002560">
    <property type="entry name" value="Transposase_DDE"/>
</dbReference>
<evidence type="ECO:0000259" key="1">
    <source>
        <dbReference type="Pfam" id="PF01610"/>
    </source>
</evidence>
<organism evidence="2 3">
    <name type="scientific">Enterococcus gallinarum</name>
    <dbReference type="NCBI Taxonomy" id="1353"/>
    <lineage>
        <taxon>Bacteria</taxon>
        <taxon>Bacillati</taxon>
        <taxon>Bacillota</taxon>
        <taxon>Bacilli</taxon>
        <taxon>Lactobacillales</taxon>
        <taxon>Enterococcaceae</taxon>
        <taxon>Enterococcus</taxon>
    </lineage>
</organism>
<dbReference type="PANTHER" id="PTHR33498">
    <property type="entry name" value="TRANSPOSASE FOR INSERTION SEQUENCE ELEMENT IS1557"/>
    <property type="match status" value="1"/>
</dbReference>